<comment type="subcellular location">
    <subcellularLocation>
        <location evidence="1">Nucleus</location>
    </subcellularLocation>
</comment>
<evidence type="ECO:0000259" key="7">
    <source>
        <dbReference type="PROSITE" id="PS50863"/>
    </source>
</evidence>
<evidence type="ECO:0000256" key="6">
    <source>
        <dbReference type="SAM" id="MobiDB-lite"/>
    </source>
</evidence>
<feature type="domain" description="TF-B3" evidence="7">
    <location>
        <begin position="43"/>
        <end position="145"/>
    </location>
</feature>
<gene>
    <name evidence="8" type="ORF">A4U43_C02F7830</name>
</gene>
<dbReference type="SUPFAM" id="SSF101936">
    <property type="entry name" value="DNA-binding pseudobarrel domain"/>
    <property type="match status" value="1"/>
</dbReference>
<evidence type="ECO:0000256" key="4">
    <source>
        <dbReference type="ARBA" id="ARBA00023163"/>
    </source>
</evidence>
<dbReference type="InterPro" id="IPR044800">
    <property type="entry name" value="LEC2-like"/>
</dbReference>
<keyword evidence="5" id="KW-0539">Nucleus</keyword>
<dbReference type="OMA" id="PWSSCAS"/>
<evidence type="ECO:0000256" key="5">
    <source>
        <dbReference type="ARBA" id="ARBA00023242"/>
    </source>
</evidence>
<evidence type="ECO:0000256" key="1">
    <source>
        <dbReference type="ARBA" id="ARBA00004123"/>
    </source>
</evidence>
<dbReference type="PANTHER" id="PTHR31140:SF70">
    <property type="entry name" value="B3 DOMAIN-CONTAINING PROTEIN OS11G0156000"/>
    <property type="match status" value="1"/>
</dbReference>
<name>A0A5P1FGS6_ASPOF</name>
<sequence length="221" mass="25212">MNQLAQNPSNPWIWQPTMNAHNPHYSQMHRQQQEGTYIKEPMFEKPLTPSDVGKLNRLVIPKQHAEKYFPLDGESGEKGSLLSFEDELGKQWEFRYSYWTSSQSYVLTKGWSKFVKDKKLDAGDVVIFQRFRGHGTDERFYIDSRRRGSIEANSRVVARPDAENPWSSCASPHGYMNSVNSGQQASSSTRGSSRRLRLFGVNLECGPDPAEPEHLASGSWN</sequence>
<dbReference type="GO" id="GO:0005634">
    <property type="term" value="C:nucleus"/>
    <property type="evidence" value="ECO:0007669"/>
    <property type="project" value="UniProtKB-SubCell"/>
</dbReference>
<dbReference type="GO" id="GO:0003677">
    <property type="term" value="F:DNA binding"/>
    <property type="evidence" value="ECO:0007669"/>
    <property type="project" value="UniProtKB-KW"/>
</dbReference>
<evidence type="ECO:0000313" key="8">
    <source>
        <dbReference type="EMBL" id="ONK77558.1"/>
    </source>
</evidence>
<keyword evidence="2" id="KW-0805">Transcription regulation</keyword>
<dbReference type="PANTHER" id="PTHR31140">
    <property type="entry name" value="B3 DOMAIN-CONTAINING TRANSCRIPTION FACTOR ABI3"/>
    <property type="match status" value="1"/>
</dbReference>
<keyword evidence="9" id="KW-1185">Reference proteome</keyword>
<dbReference type="InterPro" id="IPR015300">
    <property type="entry name" value="DNA-bd_pseudobarrel_sf"/>
</dbReference>
<keyword evidence="4" id="KW-0804">Transcription</keyword>
<feature type="compositionally biased region" description="Low complexity" evidence="6">
    <location>
        <begin position="181"/>
        <end position="191"/>
    </location>
</feature>
<evidence type="ECO:0000313" key="9">
    <source>
        <dbReference type="Proteomes" id="UP000243459"/>
    </source>
</evidence>
<evidence type="ECO:0000256" key="2">
    <source>
        <dbReference type="ARBA" id="ARBA00023015"/>
    </source>
</evidence>
<dbReference type="Proteomes" id="UP000243459">
    <property type="component" value="Chromosome 2"/>
</dbReference>
<dbReference type="InterPro" id="IPR003340">
    <property type="entry name" value="B3_DNA-bd"/>
</dbReference>
<proteinExistence type="predicted"/>
<dbReference type="AlphaFoldDB" id="A0A5P1FGS6"/>
<dbReference type="Gene3D" id="2.40.330.10">
    <property type="entry name" value="DNA-binding pseudobarrel domain"/>
    <property type="match status" value="1"/>
</dbReference>
<dbReference type="Gramene" id="ONK77558">
    <property type="protein sequence ID" value="ONK77558"/>
    <property type="gene ID" value="A4U43_C02F7830"/>
</dbReference>
<keyword evidence="3" id="KW-0238">DNA-binding</keyword>
<dbReference type="SMART" id="SM01019">
    <property type="entry name" value="B3"/>
    <property type="match status" value="1"/>
</dbReference>
<evidence type="ECO:0000256" key="3">
    <source>
        <dbReference type="ARBA" id="ARBA00023125"/>
    </source>
</evidence>
<reference evidence="9" key="1">
    <citation type="journal article" date="2017" name="Nat. Commun.">
        <title>The asparagus genome sheds light on the origin and evolution of a young Y chromosome.</title>
        <authorList>
            <person name="Harkess A."/>
            <person name="Zhou J."/>
            <person name="Xu C."/>
            <person name="Bowers J.E."/>
            <person name="Van der Hulst R."/>
            <person name="Ayyampalayam S."/>
            <person name="Mercati F."/>
            <person name="Riccardi P."/>
            <person name="McKain M.R."/>
            <person name="Kakrana A."/>
            <person name="Tang H."/>
            <person name="Ray J."/>
            <person name="Groenendijk J."/>
            <person name="Arikit S."/>
            <person name="Mathioni S.M."/>
            <person name="Nakano M."/>
            <person name="Shan H."/>
            <person name="Telgmann-Rauber A."/>
            <person name="Kanno A."/>
            <person name="Yue Z."/>
            <person name="Chen H."/>
            <person name="Li W."/>
            <person name="Chen Y."/>
            <person name="Xu X."/>
            <person name="Zhang Y."/>
            <person name="Luo S."/>
            <person name="Chen H."/>
            <person name="Gao J."/>
            <person name="Mao Z."/>
            <person name="Pires J.C."/>
            <person name="Luo M."/>
            <person name="Kudrna D."/>
            <person name="Wing R.A."/>
            <person name="Meyers B.C."/>
            <person name="Yi K."/>
            <person name="Kong H."/>
            <person name="Lavrijsen P."/>
            <person name="Sunseri F."/>
            <person name="Falavigna A."/>
            <person name="Ye Y."/>
            <person name="Leebens-Mack J.H."/>
            <person name="Chen G."/>
        </authorList>
    </citation>
    <scope>NUCLEOTIDE SEQUENCE [LARGE SCALE GENOMIC DNA]</scope>
    <source>
        <strain evidence="9">cv. DH0086</strain>
    </source>
</reference>
<dbReference type="Pfam" id="PF02362">
    <property type="entry name" value="B3"/>
    <property type="match status" value="1"/>
</dbReference>
<dbReference type="EMBL" id="CM007382">
    <property type="protein sequence ID" value="ONK77558.1"/>
    <property type="molecule type" value="Genomic_DNA"/>
</dbReference>
<organism evidence="8 9">
    <name type="scientific">Asparagus officinalis</name>
    <name type="common">Garden asparagus</name>
    <dbReference type="NCBI Taxonomy" id="4686"/>
    <lineage>
        <taxon>Eukaryota</taxon>
        <taxon>Viridiplantae</taxon>
        <taxon>Streptophyta</taxon>
        <taxon>Embryophyta</taxon>
        <taxon>Tracheophyta</taxon>
        <taxon>Spermatophyta</taxon>
        <taxon>Magnoliopsida</taxon>
        <taxon>Liliopsida</taxon>
        <taxon>Asparagales</taxon>
        <taxon>Asparagaceae</taxon>
        <taxon>Asparagoideae</taxon>
        <taxon>Asparagus</taxon>
    </lineage>
</organism>
<dbReference type="PROSITE" id="PS50863">
    <property type="entry name" value="B3"/>
    <property type="match status" value="1"/>
</dbReference>
<dbReference type="GO" id="GO:0003700">
    <property type="term" value="F:DNA-binding transcription factor activity"/>
    <property type="evidence" value="ECO:0007669"/>
    <property type="project" value="InterPro"/>
</dbReference>
<dbReference type="CDD" id="cd10017">
    <property type="entry name" value="B3_DNA"/>
    <property type="match status" value="1"/>
</dbReference>
<protein>
    <recommendedName>
        <fullName evidence="7">TF-B3 domain-containing protein</fullName>
    </recommendedName>
</protein>
<accession>A0A5P1FGS6</accession>
<feature type="region of interest" description="Disordered" evidence="6">
    <location>
        <begin position="161"/>
        <end position="192"/>
    </location>
</feature>